<name>A0A0A9QHY1_ARUDO</name>
<accession>A0A0A9QHY1</accession>
<sequence length="12" mass="1320">MPLRARMLSSSA</sequence>
<dbReference type="EMBL" id="GBRH01249795">
    <property type="protein sequence ID" value="JAD48100.1"/>
    <property type="molecule type" value="Transcribed_RNA"/>
</dbReference>
<proteinExistence type="predicted"/>
<reference evidence="1" key="2">
    <citation type="journal article" date="2015" name="Data Brief">
        <title>Shoot transcriptome of the giant reed, Arundo donax.</title>
        <authorList>
            <person name="Barrero R.A."/>
            <person name="Guerrero F.D."/>
            <person name="Moolhuijzen P."/>
            <person name="Goolsby J.A."/>
            <person name="Tidwell J."/>
            <person name="Bellgard S.E."/>
            <person name="Bellgard M.I."/>
        </authorList>
    </citation>
    <scope>NUCLEOTIDE SEQUENCE</scope>
    <source>
        <tissue evidence="1">Shoot tissue taken approximately 20 cm above the soil surface</tissue>
    </source>
</reference>
<reference evidence="1" key="1">
    <citation type="submission" date="2014-09" db="EMBL/GenBank/DDBJ databases">
        <authorList>
            <person name="Magalhaes I.L.F."/>
            <person name="Oliveira U."/>
            <person name="Santos F.R."/>
            <person name="Vidigal T.H.D.A."/>
            <person name="Brescovit A.D."/>
            <person name="Santos A.J."/>
        </authorList>
    </citation>
    <scope>NUCLEOTIDE SEQUENCE</scope>
    <source>
        <tissue evidence="1">Shoot tissue taken approximately 20 cm above the soil surface</tissue>
    </source>
</reference>
<evidence type="ECO:0000313" key="1">
    <source>
        <dbReference type="EMBL" id="JAD48100.1"/>
    </source>
</evidence>
<organism evidence="1">
    <name type="scientific">Arundo donax</name>
    <name type="common">Giant reed</name>
    <name type="synonym">Donax arundinaceus</name>
    <dbReference type="NCBI Taxonomy" id="35708"/>
    <lineage>
        <taxon>Eukaryota</taxon>
        <taxon>Viridiplantae</taxon>
        <taxon>Streptophyta</taxon>
        <taxon>Embryophyta</taxon>
        <taxon>Tracheophyta</taxon>
        <taxon>Spermatophyta</taxon>
        <taxon>Magnoliopsida</taxon>
        <taxon>Liliopsida</taxon>
        <taxon>Poales</taxon>
        <taxon>Poaceae</taxon>
        <taxon>PACMAD clade</taxon>
        <taxon>Arundinoideae</taxon>
        <taxon>Arundineae</taxon>
        <taxon>Arundo</taxon>
    </lineage>
</organism>
<protein>
    <submittedName>
        <fullName evidence="1">Uncharacterized protein</fullName>
    </submittedName>
</protein>